<reference evidence="2 3" key="1">
    <citation type="submission" date="2024-10" db="EMBL/GenBank/DDBJ databases">
        <authorList>
            <person name="Kim D."/>
        </authorList>
    </citation>
    <scope>NUCLEOTIDE SEQUENCE [LARGE SCALE GENOMIC DNA]</scope>
    <source>
        <strain evidence="2">Taebaek</strain>
    </source>
</reference>
<feature type="compositionally biased region" description="Low complexity" evidence="1">
    <location>
        <begin position="20"/>
        <end position="31"/>
    </location>
</feature>
<gene>
    <name evidence="2" type="ORF">niasHS_001995</name>
</gene>
<dbReference type="AlphaFoldDB" id="A0ABD2K5K5"/>
<protein>
    <submittedName>
        <fullName evidence="2">Uncharacterized protein</fullName>
    </submittedName>
</protein>
<evidence type="ECO:0000313" key="3">
    <source>
        <dbReference type="Proteomes" id="UP001620645"/>
    </source>
</evidence>
<dbReference type="Proteomes" id="UP001620645">
    <property type="component" value="Unassembled WGS sequence"/>
</dbReference>
<comment type="caution">
    <text evidence="2">The sequence shown here is derived from an EMBL/GenBank/DDBJ whole genome shotgun (WGS) entry which is preliminary data.</text>
</comment>
<proteinExistence type="predicted"/>
<evidence type="ECO:0000313" key="2">
    <source>
        <dbReference type="EMBL" id="KAL3098159.1"/>
    </source>
</evidence>
<organism evidence="2 3">
    <name type="scientific">Heterodera schachtii</name>
    <name type="common">Sugarbeet cyst nematode worm</name>
    <name type="synonym">Tylenchus schachtii</name>
    <dbReference type="NCBI Taxonomy" id="97005"/>
    <lineage>
        <taxon>Eukaryota</taxon>
        <taxon>Metazoa</taxon>
        <taxon>Ecdysozoa</taxon>
        <taxon>Nematoda</taxon>
        <taxon>Chromadorea</taxon>
        <taxon>Rhabditida</taxon>
        <taxon>Tylenchina</taxon>
        <taxon>Tylenchomorpha</taxon>
        <taxon>Tylenchoidea</taxon>
        <taxon>Heteroderidae</taxon>
        <taxon>Heteroderinae</taxon>
        <taxon>Heterodera</taxon>
    </lineage>
</organism>
<dbReference type="EMBL" id="JBICCN010000051">
    <property type="protein sequence ID" value="KAL3098159.1"/>
    <property type="molecule type" value="Genomic_DNA"/>
</dbReference>
<evidence type="ECO:0000256" key="1">
    <source>
        <dbReference type="SAM" id="MobiDB-lite"/>
    </source>
</evidence>
<accession>A0ABD2K5K5</accession>
<keyword evidence="3" id="KW-1185">Reference proteome</keyword>
<sequence length="146" mass="15258">METSLFSSSSCSAAVEDDQQQQQPPAAADQQTTLAPDFATTADQQHQHPPLTTAQALISGLQPAVSSAVDAADHHHINQLTLPPHQLALSSSPATITSSSLIMAPDFGADQSAEQHQQRQVEDMAATMANGNCSAAIGNEMAAQNR</sequence>
<feature type="compositionally biased region" description="Low complexity" evidence="1">
    <location>
        <begin position="1"/>
        <end position="12"/>
    </location>
</feature>
<name>A0ABD2K5K5_HETSC</name>
<feature type="region of interest" description="Disordered" evidence="1">
    <location>
        <begin position="1"/>
        <end position="49"/>
    </location>
</feature>